<gene>
    <name evidence="5 6" type="primary">rpmF</name>
    <name evidence="7" type="ORF">BGLCM_1310</name>
    <name evidence="6" type="ORF">BIFGAL_03464</name>
</gene>
<evidence type="ECO:0000256" key="4">
    <source>
        <dbReference type="ARBA" id="ARBA00035178"/>
    </source>
</evidence>
<comment type="caution">
    <text evidence="6">The sequence shown here is derived from an EMBL/GenBank/DDBJ whole genome shotgun (WGS) entry which is preliminary data.</text>
</comment>
<dbReference type="NCBIfam" id="TIGR01031">
    <property type="entry name" value="rpmF_bact"/>
    <property type="match status" value="1"/>
</dbReference>
<evidence type="ECO:0000313" key="8">
    <source>
        <dbReference type="Proteomes" id="UP000003656"/>
    </source>
</evidence>
<evidence type="ECO:0000256" key="5">
    <source>
        <dbReference type="HAMAP-Rule" id="MF_00340"/>
    </source>
</evidence>
<reference evidence="6 8" key="1">
    <citation type="submission" date="2009-11" db="EMBL/GenBank/DDBJ databases">
        <authorList>
            <person name="Weinstock G."/>
            <person name="Sodergren E."/>
            <person name="Clifton S."/>
            <person name="Fulton L."/>
            <person name="Fulton B."/>
            <person name="Courtney L."/>
            <person name="Fronick C."/>
            <person name="Harrison M."/>
            <person name="Strong C."/>
            <person name="Farmer C."/>
            <person name="Delahaunty K."/>
            <person name="Markovic C."/>
            <person name="Hall O."/>
            <person name="Minx P."/>
            <person name="Tomlinson C."/>
            <person name="Mitreva M."/>
            <person name="Nelson J."/>
            <person name="Hou S."/>
            <person name="Wollam A."/>
            <person name="Pepin K.H."/>
            <person name="Johnson M."/>
            <person name="Bhonagiri V."/>
            <person name="Nash W.E."/>
            <person name="Warren W."/>
            <person name="Chinwalla A."/>
            <person name="Mardis E.R."/>
            <person name="Wilson R.K."/>
        </authorList>
    </citation>
    <scope>NUCLEOTIDE SEQUENCE [LARGE SCALE GENOMIC DNA]</scope>
    <source>
        <strain evidence="6 8">DSM 20093</strain>
    </source>
</reference>
<dbReference type="Proteomes" id="UP000003656">
    <property type="component" value="Unassembled WGS sequence"/>
</dbReference>
<dbReference type="PANTHER" id="PTHR35534">
    <property type="entry name" value="50S RIBOSOMAL PROTEIN L32"/>
    <property type="match status" value="1"/>
</dbReference>
<dbReference type="RefSeq" id="WP_006294912.1">
    <property type="nucleotide sequence ID" value="NZ_ABXB03000002.1"/>
</dbReference>
<dbReference type="InterPro" id="IPR011332">
    <property type="entry name" value="Ribosomal_zn-bd"/>
</dbReference>
<dbReference type="HAMAP" id="MF_00340">
    <property type="entry name" value="Ribosomal_bL32"/>
    <property type="match status" value="1"/>
</dbReference>
<evidence type="ECO:0000313" key="6">
    <source>
        <dbReference type="EMBL" id="EFA23345.1"/>
    </source>
</evidence>
<sequence length="64" mass="7033">MALPKYKTSRANTHSRRANWKAKAAQTITCTNCGAPTLAHVACPSCGMYRGRVYRAAIRSSFTK</sequence>
<dbReference type="STRING" id="561180.BIFGAL_03464"/>
<evidence type="ECO:0000313" key="7">
    <source>
        <dbReference type="EMBL" id="KFI57894.1"/>
    </source>
</evidence>
<evidence type="ECO:0000256" key="2">
    <source>
        <dbReference type="ARBA" id="ARBA00022980"/>
    </source>
</evidence>
<evidence type="ECO:0000256" key="3">
    <source>
        <dbReference type="ARBA" id="ARBA00023274"/>
    </source>
</evidence>
<keyword evidence="9" id="KW-1185">Reference proteome</keyword>
<dbReference type="PANTHER" id="PTHR35534:SF1">
    <property type="entry name" value="LARGE RIBOSOMAL SUBUNIT PROTEIN BL32"/>
    <property type="match status" value="1"/>
</dbReference>
<keyword evidence="3 5" id="KW-0687">Ribonucleoprotein</keyword>
<dbReference type="Proteomes" id="UP000029074">
    <property type="component" value="Unassembled WGS sequence"/>
</dbReference>
<dbReference type="Pfam" id="PF01783">
    <property type="entry name" value="Ribosomal_L32p"/>
    <property type="match status" value="1"/>
</dbReference>
<keyword evidence="2 5" id="KW-0689">Ribosomal protein</keyword>
<dbReference type="EMBL" id="ABXB03000002">
    <property type="protein sequence ID" value="EFA23345.1"/>
    <property type="molecule type" value="Genomic_DNA"/>
</dbReference>
<dbReference type="OrthoDB" id="9807363at2"/>
<proteinExistence type="inferred from homology"/>
<dbReference type="SUPFAM" id="SSF57829">
    <property type="entry name" value="Zn-binding ribosomal proteins"/>
    <property type="match status" value="1"/>
</dbReference>
<reference evidence="7 9" key="2">
    <citation type="submission" date="2014-03" db="EMBL/GenBank/DDBJ databases">
        <title>Genomics of Bifidobacteria.</title>
        <authorList>
            <person name="Ventura M."/>
            <person name="Milani C."/>
            <person name="Lugli G.A."/>
        </authorList>
    </citation>
    <scope>NUCLEOTIDE SEQUENCE [LARGE SCALE GENOMIC DNA]</scope>
    <source>
        <strain evidence="7 9">LMG 11596</strain>
    </source>
</reference>
<name>D1NUE1_9BIFI</name>
<accession>D1NUE1</accession>
<evidence type="ECO:0000313" key="9">
    <source>
        <dbReference type="Proteomes" id="UP000029074"/>
    </source>
</evidence>
<dbReference type="eggNOG" id="COG0333">
    <property type="taxonomic scope" value="Bacteria"/>
</dbReference>
<protein>
    <recommendedName>
        <fullName evidence="4 5">Large ribosomal subunit protein bL32</fullName>
    </recommendedName>
</protein>
<organism evidence="6 8">
    <name type="scientific">Bifidobacterium gallicum DSM 20093 = LMG 11596</name>
    <dbReference type="NCBI Taxonomy" id="561180"/>
    <lineage>
        <taxon>Bacteria</taxon>
        <taxon>Bacillati</taxon>
        <taxon>Actinomycetota</taxon>
        <taxon>Actinomycetes</taxon>
        <taxon>Bifidobacteriales</taxon>
        <taxon>Bifidobacteriaceae</taxon>
        <taxon>Bifidobacterium</taxon>
    </lineage>
</organism>
<dbReference type="GO" id="GO:0003735">
    <property type="term" value="F:structural constituent of ribosome"/>
    <property type="evidence" value="ECO:0007669"/>
    <property type="project" value="InterPro"/>
</dbReference>
<dbReference type="InterPro" id="IPR044957">
    <property type="entry name" value="Ribosomal_bL32_bact"/>
</dbReference>
<dbReference type="GO" id="GO:0015934">
    <property type="term" value="C:large ribosomal subunit"/>
    <property type="evidence" value="ECO:0007669"/>
    <property type="project" value="InterPro"/>
</dbReference>
<dbReference type="AlphaFoldDB" id="D1NUE1"/>
<evidence type="ECO:0000256" key="1">
    <source>
        <dbReference type="ARBA" id="ARBA00008560"/>
    </source>
</evidence>
<dbReference type="GO" id="GO:0006412">
    <property type="term" value="P:translation"/>
    <property type="evidence" value="ECO:0007669"/>
    <property type="project" value="UniProtKB-UniRule"/>
</dbReference>
<comment type="similarity">
    <text evidence="1 5">Belongs to the bacterial ribosomal protein bL32 family.</text>
</comment>
<dbReference type="EMBL" id="JGYW01000008">
    <property type="protein sequence ID" value="KFI57894.1"/>
    <property type="molecule type" value="Genomic_DNA"/>
</dbReference>
<dbReference type="InterPro" id="IPR002677">
    <property type="entry name" value="Ribosomal_bL32"/>
</dbReference>